<evidence type="ECO:0000313" key="1">
    <source>
        <dbReference type="EMBL" id="NNH71002.1"/>
    </source>
</evidence>
<dbReference type="Gene3D" id="2.60.120.620">
    <property type="entry name" value="q2cbj1_9rhob like domain"/>
    <property type="match status" value="1"/>
</dbReference>
<dbReference type="RefSeq" id="WP_157552513.1">
    <property type="nucleotide sequence ID" value="NZ_JABELX010000004.1"/>
</dbReference>
<accession>A0A849BWR6</accession>
<organism evidence="1 2">
    <name type="scientific">Nocardia uniformis</name>
    <dbReference type="NCBI Taxonomy" id="53432"/>
    <lineage>
        <taxon>Bacteria</taxon>
        <taxon>Bacillati</taxon>
        <taxon>Actinomycetota</taxon>
        <taxon>Actinomycetes</taxon>
        <taxon>Mycobacteriales</taxon>
        <taxon>Nocardiaceae</taxon>
        <taxon>Nocardia</taxon>
    </lineage>
</organism>
<comment type="caution">
    <text evidence="1">The sequence shown here is derived from an EMBL/GenBank/DDBJ whole genome shotgun (WGS) entry which is preliminary data.</text>
</comment>
<reference evidence="1 2" key="1">
    <citation type="submission" date="2020-05" db="EMBL/GenBank/DDBJ databases">
        <title>MicrobeNet Type strains.</title>
        <authorList>
            <person name="Nicholson A.C."/>
        </authorList>
    </citation>
    <scope>NUCLEOTIDE SEQUENCE [LARGE SCALE GENOMIC DNA]</scope>
    <source>
        <strain evidence="1 2">JCM 3224</strain>
    </source>
</reference>
<evidence type="ECO:0008006" key="3">
    <source>
        <dbReference type="Google" id="ProtNLM"/>
    </source>
</evidence>
<keyword evidence="2" id="KW-1185">Reference proteome</keyword>
<dbReference type="EMBL" id="JABELX010000004">
    <property type="protein sequence ID" value="NNH71002.1"/>
    <property type="molecule type" value="Genomic_DNA"/>
</dbReference>
<dbReference type="AlphaFoldDB" id="A0A849BWR6"/>
<dbReference type="Proteomes" id="UP000586827">
    <property type="component" value="Unassembled WGS sequence"/>
</dbReference>
<name>A0A849BWR6_9NOCA</name>
<evidence type="ECO:0000313" key="2">
    <source>
        <dbReference type="Proteomes" id="UP000586827"/>
    </source>
</evidence>
<gene>
    <name evidence="1" type="ORF">HLB23_14205</name>
</gene>
<sequence length="193" mass="21571">MGKHSLRSESRPFVRYADLRGLMRLFAAQRFVHLPGLIGPDQAEYLLHSTEGRARRRVRCGLENVSWEEQDLVAGDPGYEFYRHPKLTTMIQALAEPVTIDSLMCWTSRYGPGEYINPHRDRAGTVQVLVCLESVSSRDHGGSLVVAGVELFLRAGDAIVFDATRLEHSTTPLVASIAEPMPARTVLVGRYYT</sequence>
<proteinExistence type="predicted"/>
<protein>
    <recommendedName>
        <fullName evidence="3">2OG-Fe(II) oxygenase</fullName>
    </recommendedName>
</protein>